<gene>
    <name evidence="1" type="ORF">LIER_21091</name>
</gene>
<proteinExistence type="predicted"/>
<comment type="caution">
    <text evidence="1">The sequence shown here is derived from an EMBL/GenBank/DDBJ whole genome shotgun (WGS) entry which is preliminary data.</text>
</comment>
<keyword evidence="2" id="KW-1185">Reference proteome</keyword>
<evidence type="ECO:0000313" key="2">
    <source>
        <dbReference type="Proteomes" id="UP001454036"/>
    </source>
</evidence>
<evidence type="ECO:0000313" key="1">
    <source>
        <dbReference type="EMBL" id="GAA0165776.1"/>
    </source>
</evidence>
<dbReference type="Proteomes" id="UP001454036">
    <property type="component" value="Unassembled WGS sequence"/>
</dbReference>
<name>A0AAV3QRE6_LITER</name>
<reference evidence="1 2" key="1">
    <citation type="submission" date="2024-01" db="EMBL/GenBank/DDBJ databases">
        <title>The complete chloroplast genome sequence of Lithospermum erythrorhizon: insights into the phylogenetic relationship among Boraginaceae species and the maternal lineages of purple gromwells.</title>
        <authorList>
            <person name="Okada T."/>
            <person name="Watanabe K."/>
        </authorList>
    </citation>
    <scope>NUCLEOTIDE SEQUENCE [LARGE SCALE GENOMIC DNA]</scope>
</reference>
<sequence>MVTFETTTGSEFSTLRMVGPKEDKVTTLIVYTSLYKGHSIPTPKLERGRSWSSTQEKAIYLEGPDKDSPDPPHGFHFLSSMMSAGRMQWRGSLSIRGNFEYIHGYWNRRRTCFCESWCPSTNSLTIPQGELSIYLWDLLELGGLLVTSRLFDEVVPTTECVAPTLDSDARLPRSYQFLLLAYHCLASHSPDGTVCLRAWIGLWNYSLRTYVGHETADRSTTKIAPAFVCPRGPTILQHRSWDSRDRYPFEVLEVDADLVEEVYCAAFLSC</sequence>
<organism evidence="1 2">
    <name type="scientific">Lithospermum erythrorhizon</name>
    <name type="common">Purple gromwell</name>
    <name type="synonym">Lithospermum officinale var. erythrorhizon</name>
    <dbReference type="NCBI Taxonomy" id="34254"/>
    <lineage>
        <taxon>Eukaryota</taxon>
        <taxon>Viridiplantae</taxon>
        <taxon>Streptophyta</taxon>
        <taxon>Embryophyta</taxon>
        <taxon>Tracheophyta</taxon>
        <taxon>Spermatophyta</taxon>
        <taxon>Magnoliopsida</taxon>
        <taxon>eudicotyledons</taxon>
        <taxon>Gunneridae</taxon>
        <taxon>Pentapetalae</taxon>
        <taxon>asterids</taxon>
        <taxon>lamiids</taxon>
        <taxon>Boraginales</taxon>
        <taxon>Boraginaceae</taxon>
        <taxon>Boraginoideae</taxon>
        <taxon>Lithospermeae</taxon>
        <taxon>Lithospermum</taxon>
    </lineage>
</organism>
<dbReference type="EMBL" id="BAABME010005489">
    <property type="protein sequence ID" value="GAA0165776.1"/>
    <property type="molecule type" value="Genomic_DNA"/>
</dbReference>
<accession>A0AAV3QRE6</accession>
<dbReference type="AlphaFoldDB" id="A0AAV3QRE6"/>
<protein>
    <submittedName>
        <fullName evidence="1">Uncharacterized protein</fullName>
    </submittedName>
</protein>